<organism evidence="3 4">
    <name type="scientific">Hafnia phage Enc34</name>
    <dbReference type="NCBI Taxonomy" id="1150990"/>
    <lineage>
        <taxon>Viruses</taxon>
        <taxon>Duplodnaviria</taxon>
        <taxon>Heunggongvirae</taxon>
        <taxon>Uroviricota</taxon>
        <taxon>Caudoviricetes</taxon>
        <taxon>Casjensviridae</taxon>
        <taxon>Enchivirus</taxon>
        <taxon>Enchivirus Enc34</taxon>
    </lineage>
</organism>
<feature type="chain" id="PRO_5036521561" description="Portal protein" evidence="1">
    <location>
        <begin position="1"/>
        <end position="556"/>
    </location>
</feature>
<dbReference type="InterPro" id="IPR006429">
    <property type="entry name" value="Phage_lambda_portal"/>
</dbReference>
<dbReference type="GO" id="GO:0019068">
    <property type="term" value="P:virion assembly"/>
    <property type="evidence" value="ECO:0007669"/>
    <property type="project" value="UniProtKB-UniRule"/>
</dbReference>
<comment type="PTM">
    <text evidence="1">Proteolytically cleaved by the viral protease during capsid maturation.</text>
</comment>
<evidence type="ECO:0000256" key="1">
    <source>
        <dbReference type="HAMAP-Rule" id="MF_04135"/>
    </source>
</evidence>
<dbReference type="Pfam" id="PF05136">
    <property type="entry name" value="Phage_portal_2"/>
    <property type="match status" value="1"/>
</dbReference>
<evidence type="ECO:0000256" key="2">
    <source>
        <dbReference type="SAM" id="MobiDB-lite"/>
    </source>
</evidence>
<feature type="region of interest" description="Disordered" evidence="2">
    <location>
        <begin position="532"/>
        <end position="556"/>
    </location>
</feature>
<comment type="subcellular location">
    <subcellularLocation>
        <location evidence="1">Virion</location>
    </subcellularLocation>
</comment>
<dbReference type="HAMAP" id="MF_04135">
    <property type="entry name" value="PORTAL_LAMBDA"/>
    <property type="match status" value="1"/>
</dbReference>
<proteinExistence type="inferred from homology"/>
<sequence length="556" mass="61640">MKDVKKTTRTRAKKAVDVVAETATATPMAVGGGMEGAERTTREMFQWNPSIISPDQQIAQNQDMASARAQDMVQNDGYAAGVVAVHRDSIVGSQYKLNAKPNTIVLGAPDGWGEEFQEVVEARFNMAAESPENWFDARRMCTLTGLTRLAVSGFLMTGEVLATCEWLNPTGTTMQRRPFGTAIQMISPYRMSNPNNVMDTPNLRSGVQLDNNGAALGYWLRKAFPGDPTDMEQWKWGYEPARFDWGRRRVIHIIEALLAGQTRGISEMVSALKQMKMTRNFQEITLQNAVVNATYAASVESELPSDVVFGQLGMGQGGFKEIFNEYMTGLANYVAQTKNIAIDGAKIPHLYPGTKLKMQPAGTPGGVGTDYEQSLLRNIAASLGMSYEQFSRDYTKTNYSSARASMAETQKYMDSRKKLVADRFASAIYTLWLEEEVNAGNVPLPPGKNWRMFYDPMMRDALCNAEWIGASRGQIDEKKETEAAILRIKNGLSTYEAEISRLGGDFREVFKQRAREEGLIKSLKLDFTGKMVEGNSTQSSNSSESTSDNPNEETTQ</sequence>
<keyword evidence="1" id="KW-1160">Virus entry into host cell</keyword>
<keyword evidence="1" id="KW-0118">Viral capsid assembly</keyword>
<dbReference type="RefSeq" id="YP_007007012.1">
    <property type="nucleotide sequence ID" value="NC_019524.2"/>
</dbReference>
<dbReference type="EMBL" id="JQ340774">
    <property type="protein sequence ID" value="AFB84027.1"/>
    <property type="molecule type" value="Genomic_DNA"/>
</dbReference>
<accession>H6WYG9</accession>
<keyword evidence="1" id="KW-1171">Viral genome ejection through host cell envelope</keyword>
<feature type="compositionally biased region" description="Low complexity" evidence="2">
    <location>
        <begin position="533"/>
        <end position="556"/>
    </location>
</feature>
<keyword evidence="1" id="KW-1162">Viral penetration into host cytoplasm</keyword>
<dbReference type="OrthoDB" id="1353at10239"/>
<protein>
    <recommendedName>
        <fullName evidence="1">Portal protein</fullName>
    </recommendedName>
</protein>
<keyword evidence="1" id="KW-0238">DNA-binding</keyword>
<dbReference type="GO" id="GO:0046718">
    <property type="term" value="P:symbiont entry into host cell"/>
    <property type="evidence" value="ECO:0007669"/>
    <property type="project" value="UniProtKB-KW"/>
</dbReference>
<evidence type="ECO:0000313" key="4">
    <source>
        <dbReference type="Proteomes" id="UP000008024"/>
    </source>
</evidence>
<keyword evidence="1" id="KW-0231">Viral genome packaging</keyword>
<dbReference type="GO" id="GO:0046798">
    <property type="term" value="C:viral portal complex"/>
    <property type="evidence" value="ECO:0007669"/>
    <property type="project" value="UniProtKB-UniRule"/>
</dbReference>
<comment type="similarity">
    <text evidence="1">Belongs to the siphoviridae portal protein family.</text>
</comment>
<dbReference type="Proteomes" id="UP000008024">
    <property type="component" value="Segment"/>
</dbReference>
<keyword evidence="1" id="KW-0167">Capsid protein</keyword>
<comment type="function">
    <text evidence="1">Forms the portal vertex of the capsid. This portal plays critical roles in head assembly, genome packaging, neck/tail attachment, and genome ejection. The portal protein multimerizes as a single ring-shaped homododecamer arranged around a central channel. Binds to the terminase subunits to form the packaging machine.</text>
</comment>
<comment type="subunit">
    <text evidence="1">Homododecamer. Interacts with the terminase complex composed of two small and one large terminase subunits.</text>
</comment>
<dbReference type="KEGG" id="vg:14014008"/>
<dbReference type="NCBIfam" id="TIGR01539">
    <property type="entry name" value="portal_lambda"/>
    <property type="match status" value="1"/>
</dbReference>
<reference evidence="3 4" key="1">
    <citation type="journal article" date="2012" name="J. Virol.">
        <title>Complete Genome Sequence of the Enterobacter cancerogenus Bacteriophage Enc34.</title>
        <authorList>
            <person name="Kazaks A."/>
            <person name="Dislers A."/>
            <person name="Lipowsky G."/>
            <person name="Nikolajeva V."/>
            <person name="Tars K."/>
        </authorList>
    </citation>
    <scope>NUCLEOTIDE SEQUENCE [LARGE SCALE GENOMIC DNA]</scope>
</reference>
<name>H6WYG9_9CAUD</name>
<dbReference type="GO" id="GO:0003677">
    <property type="term" value="F:DNA binding"/>
    <property type="evidence" value="ECO:0007669"/>
    <property type="project" value="UniProtKB-KW"/>
</dbReference>
<keyword evidence="1" id="KW-1188">Viral release from host cell</keyword>
<dbReference type="GO" id="GO:0005198">
    <property type="term" value="F:structural molecule activity"/>
    <property type="evidence" value="ECO:0007669"/>
    <property type="project" value="UniProtKB-UniRule"/>
</dbReference>
<keyword evidence="4" id="KW-1185">Reference proteome</keyword>
<dbReference type="GeneID" id="14014008"/>
<evidence type="ECO:0000313" key="3">
    <source>
        <dbReference type="EMBL" id="AFB84027.1"/>
    </source>
</evidence>
<keyword evidence="1" id="KW-0946">Virion</keyword>